<comment type="similarity">
    <text evidence="2">Belongs to the glycosyl hydrolase 18 family. Chitinase class V subfamily.</text>
</comment>
<dbReference type="PANTHER" id="PTHR11177:SF317">
    <property type="entry name" value="CHITINASE 12-RELATED"/>
    <property type="match status" value="1"/>
</dbReference>
<dbReference type="GO" id="GO:0006032">
    <property type="term" value="P:chitin catabolic process"/>
    <property type="evidence" value="ECO:0007669"/>
    <property type="project" value="UniProtKB-KW"/>
</dbReference>
<gene>
    <name evidence="11" type="ORF">RDB_LOCUS73627</name>
</gene>
<feature type="domain" description="GH18" evidence="10">
    <location>
        <begin position="53"/>
        <end position="414"/>
    </location>
</feature>
<keyword evidence="4" id="KW-0378">Hydrolase</keyword>
<dbReference type="EC" id="3.2.1.14" evidence="3"/>
<reference evidence="11" key="1">
    <citation type="submission" date="2021-01" db="EMBL/GenBank/DDBJ databases">
        <authorList>
            <person name="Kaushik A."/>
        </authorList>
    </citation>
    <scope>NUCLEOTIDE SEQUENCE</scope>
    <source>
        <strain evidence="11">AG5</strain>
    </source>
</reference>
<dbReference type="InterPro" id="IPR011583">
    <property type="entry name" value="Chitinase_II/V-like_cat"/>
</dbReference>
<dbReference type="InterPro" id="IPR050314">
    <property type="entry name" value="Glycosyl_Hydrlase_18"/>
</dbReference>
<dbReference type="SUPFAM" id="SSF51445">
    <property type="entry name" value="(Trans)glycosidases"/>
    <property type="match status" value="1"/>
</dbReference>
<dbReference type="GO" id="GO:0008061">
    <property type="term" value="F:chitin binding"/>
    <property type="evidence" value="ECO:0007669"/>
    <property type="project" value="InterPro"/>
</dbReference>
<dbReference type="EMBL" id="CAJNJQ010001473">
    <property type="protein sequence ID" value="CAE7139846.1"/>
    <property type="molecule type" value="Genomic_DNA"/>
</dbReference>
<dbReference type="Gene3D" id="3.10.50.10">
    <property type="match status" value="1"/>
</dbReference>
<protein>
    <recommendedName>
        <fullName evidence="3">chitinase</fullName>
        <ecNumber evidence="3">3.2.1.14</ecNumber>
    </recommendedName>
</protein>
<feature type="signal peptide" evidence="9">
    <location>
        <begin position="1"/>
        <end position="19"/>
    </location>
</feature>
<proteinExistence type="inferred from homology"/>
<dbReference type="AlphaFoldDB" id="A0A8H3DZQ0"/>
<dbReference type="GO" id="GO:0005576">
    <property type="term" value="C:extracellular region"/>
    <property type="evidence" value="ECO:0007669"/>
    <property type="project" value="TreeGrafter"/>
</dbReference>
<evidence type="ECO:0000313" key="12">
    <source>
        <dbReference type="Proteomes" id="UP000663827"/>
    </source>
</evidence>
<evidence type="ECO:0000313" key="11">
    <source>
        <dbReference type="EMBL" id="CAE7139846.1"/>
    </source>
</evidence>
<evidence type="ECO:0000256" key="2">
    <source>
        <dbReference type="ARBA" id="ARBA00008682"/>
    </source>
</evidence>
<comment type="catalytic activity">
    <reaction evidence="1">
        <text>Random endo-hydrolysis of N-acetyl-beta-D-glucosaminide (1-&gt;4)-beta-linkages in chitin and chitodextrins.</text>
        <dbReference type="EC" id="3.2.1.14"/>
    </reaction>
</comment>
<evidence type="ECO:0000256" key="5">
    <source>
        <dbReference type="ARBA" id="ARBA00023024"/>
    </source>
</evidence>
<dbReference type="Proteomes" id="UP000663827">
    <property type="component" value="Unassembled WGS sequence"/>
</dbReference>
<organism evidence="11 12">
    <name type="scientific">Rhizoctonia solani</name>
    <dbReference type="NCBI Taxonomy" id="456999"/>
    <lineage>
        <taxon>Eukaryota</taxon>
        <taxon>Fungi</taxon>
        <taxon>Dikarya</taxon>
        <taxon>Basidiomycota</taxon>
        <taxon>Agaricomycotina</taxon>
        <taxon>Agaricomycetes</taxon>
        <taxon>Cantharellales</taxon>
        <taxon>Ceratobasidiaceae</taxon>
        <taxon>Rhizoctonia</taxon>
    </lineage>
</organism>
<dbReference type="Pfam" id="PF00704">
    <property type="entry name" value="Glyco_hydro_18"/>
    <property type="match status" value="1"/>
</dbReference>
<dbReference type="Gene3D" id="3.20.20.80">
    <property type="entry name" value="Glycosidases"/>
    <property type="match status" value="1"/>
</dbReference>
<dbReference type="InterPro" id="IPR029070">
    <property type="entry name" value="Chitinase_insertion_sf"/>
</dbReference>
<feature type="chain" id="PRO_5034856560" description="chitinase" evidence="9">
    <location>
        <begin position="20"/>
        <end position="438"/>
    </location>
</feature>
<dbReference type="PANTHER" id="PTHR11177">
    <property type="entry name" value="CHITINASE"/>
    <property type="match status" value="1"/>
</dbReference>
<evidence type="ECO:0000259" key="10">
    <source>
        <dbReference type="PROSITE" id="PS51910"/>
    </source>
</evidence>
<comment type="caution">
    <text evidence="11">The sequence shown here is derived from an EMBL/GenBank/DDBJ whole genome shotgun (WGS) entry which is preliminary data.</text>
</comment>
<keyword evidence="9" id="KW-0732">Signal</keyword>
<dbReference type="InterPro" id="IPR001223">
    <property type="entry name" value="Glyco_hydro18_cat"/>
</dbReference>
<accession>A0A8H3DZQ0</accession>
<evidence type="ECO:0000256" key="8">
    <source>
        <dbReference type="ARBA" id="ARBA00023326"/>
    </source>
</evidence>
<dbReference type="FunFam" id="3.10.50.10:FF:000005">
    <property type="entry name" value="Endochitinase B1"/>
    <property type="match status" value="1"/>
</dbReference>
<keyword evidence="5" id="KW-0146">Chitin degradation</keyword>
<dbReference type="GO" id="GO:0008843">
    <property type="term" value="F:endochitinase activity"/>
    <property type="evidence" value="ECO:0007669"/>
    <property type="project" value="UniProtKB-EC"/>
</dbReference>
<keyword evidence="6" id="KW-0119">Carbohydrate metabolism</keyword>
<dbReference type="SMART" id="SM00636">
    <property type="entry name" value="Glyco_18"/>
    <property type="match status" value="1"/>
</dbReference>
<dbReference type="PROSITE" id="PS51910">
    <property type="entry name" value="GH18_2"/>
    <property type="match status" value="1"/>
</dbReference>
<name>A0A8H3DZQ0_9AGAM</name>
<keyword evidence="8" id="KW-0624">Polysaccharide degradation</keyword>
<evidence type="ECO:0000256" key="7">
    <source>
        <dbReference type="ARBA" id="ARBA00023295"/>
    </source>
</evidence>
<dbReference type="SUPFAM" id="SSF54556">
    <property type="entry name" value="Chitinase insertion domain"/>
    <property type="match status" value="1"/>
</dbReference>
<dbReference type="GO" id="GO:0000272">
    <property type="term" value="P:polysaccharide catabolic process"/>
    <property type="evidence" value="ECO:0007669"/>
    <property type="project" value="UniProtKB-KW"/>
</dbReference>
<keyword evidence="7" id="KW-0326">Glycosidase</keyword>
<evidence type="ECO:0000256" key="3">
    <source>
        <dbReference type="ARBA" id="ARBA00012729"/>
    </source>
</evidence>
<sequence length="438" mass="48173">MKLTLLLPTVSLCAGLTSAIDTRPRPVDFTSISNNTFHVSPSSKGYDVGGSGKVTIGYYTNWSIYKRKFTPLDIDINSLTHIYYAFARTDPVTGQAILTDLRADQQIIYPGDNKTATEDNLFGNLKQLYLLKKKKRSLKTILSFGGWTFSQAGHFNFITNATCRANFVKSAIQLLEDNGFDGIDISWHNPSAGAQAEGFVALLKATRAGLDAHAKSKGDNVPYELNVGAPAGAQNFQKLRVKDMNKYLTYWNLMAYEYSGSWSKVSDYHANVFGGAFSGISTNSSTNWYLKNGASKEKFVIGMPIFGRGFEKTNGIFQRFNGTGRGTWEAGVYDYKALPFAGATVSNDLRNISSFSYDPVKKQLISYDTPVVTAAKSRWLTGQGLAGVAFWELSADKKGSDSLVWTAANTMQTLDNTQNHLNYPGSRFKNVRAGMSTV</sequence>
<evidence type="ECO:0000256" key="4">
    <source>
        <dbReference type="ARBA" id="ARBA00022801"/>
    </source>
</evidence>
<evidence type="ECO:0000256" key="9">
    <source>
        <dbReference type="SAM" id="SignalP"/>
    </source>
</evidence>
<evidence type="ECO:0000256" key="1">
    <source>
        <dbReference type="ARBA" id="ARBA00000822"/>
    </source>
</evidence>
<dbReference type="InterPro" id="IPR017853">
    <property type="entry name" value="GH"/>
</dbReference>
<evidence type="ECO:0000256" key="6">
    <source>
        <dbReference type="ARBA" id="ARBA00023277"/>
    </source>
</evidence>